<evidence type="ECO:0008006" key="3">
    <source>
        <dbReference type="Google" id="ProtNLM"/>
    </source>
</evidence>
<dbReference type="GO" id="GO:0006508">
    <property type="term" value="P:proteolysis"/>
    <property type="evidence" value="ECO:0007669"/>
    <property type="project" value="InterPro"/>
</dbReference>
<keyword evidence="2" id="KW-1185">Reference proteome</keyword>
<dbReference type="CDD" id="cd00303">
    <property type="entry name" value="retropepsin_like"/>
    <property type="match status" value="1"/>
</dbReference>
<comment type="caution">
    <text evidence="1">The sequence shown here is derived from an EMBL/GenBank/DDBJ whole genome shotgun (WGS) entry which is preliminary data.</text>
</comment>
<sequence>PNAKLKKDDTKVTFTLSETITSRSTPKVCSSSTSSTRCDIVVGIVQIGPETRPVLFDTGADISLIAIGTLKKIFGDRCPTFSTRTKSNLKVANASSMEIIGHVGIPIKTKHIVINERFAVTDNSLSSPVILGCPALQQLQCAIVFTSTGPV</sequence>
<gene>
    <name evidence="1" type="ORF">FOL47_006260</name>
</gene>
<organism evidence="1 2">
    <name type="scientific">Perkinsus chesapeaki</name>
    <name type="common">Clam parasite</name>
    <name type="synonym">Perkinsus andrewsi</name>
    <dbReference type="NCBI Taxonomy" id="330153"/>
    <lineage>
        <taxon>Eukaryota</taxon>
        <taxon>Sar</taxon>
        <taxon>Alveolata</taxon>
        <taxon>Perkinsozoa</taxon>
        <taxon>Perkinsea</taxon>
        <taxon>Perkinsida</taxon>
        <taxon>Perkinsidae</taxon>
        <taxon>Perkinsus</taxon>
    </lineage>
</organism>
<dbReference type="SUPFAM" id="SSF50630">
    <property type="entry name" value="Acid proteases"/>
    <property type="match status" value="1"/>
</dbReference>
<evidence type="ECO:0000313" key="1">
    <source>
        <dbReference type="EMBL" id="KAF4646437.1"/>
    </source>
</evidence>
<protein>
    <recommendedName>
        <fullName evidence="3">Peptidase A2 domain-containing protein</fullName>
    </recommendedName>
</protein>
<name>A0A7J6KH20_PERCH</name>
<dbReference type="Gene3D" id="2.40.70.10">
    <property type="entry name" value="Acid Proteases"/>
    <property type="match status" value="1"/>
</dbReference>
<dbReference type="Proteomes" id="UP000591131">
    <property type="component" value="Unassembled WGS sequence"/>
</dbReference>
<dbReference type="InterPro" id="IPR001969">
    <property type="entry name" value="Aspartic_peptidase_AS"/>
</dbReference>
<dbReference type="InterPro" id="IPR021109">
    <property type="entry name" value="Peptidase_aspartic_dom_sf"/>
</dbReference>
<feature type="non-terminal residue" evidence="1">
    <location>
        <position position="1"/>
    </location>
</feature>
<reference evidence="1 2" key="1">
    <citation type="submission" date="2020-04" db="EMBL/GenBank/DDBJ databases">
        <title>Perkinsus chesapeaki whole genome sequence.</title>
        <authorList>
            <person name="Bogema D.R."/>
        </authorList>
    </citation>
    <scope>NUCLEOTIDE SEQUENCE [LARGE SCALE GENOMIC DNA]</scope>
    <source>
        <strain evidence="1">ATCC PRA-425</strain>
    </source>
</reference>
<proteinExistence type="predicted"/>
<dbReference type="EMBL" id="JAAPAO010003470">
    <property type="protein sequence ID" value="KAF4646437.1"/>
    <property type="molecule type" value="Genomic_DNA"/>
</dbReference>
<feature type="non-terminal residue" evidence="1">
    <location>
        <position position="151"/>
    </location>
</feature>
<evidence type="ECO:0000313" key="2">
    <source>
        <dbReference type="Proteomes" id="UP000591131"/>
    </source>
</evidence>
<dbReference type="AlphaFoldDB" id="A0A7J6KH20"/>
<accession>A0A7J6KH20</accession>
<dbReference type="PROSITE" id="PS00141">
    <property type="entry name" value="ASP_PROTEASE"/>
    <property type="match status" value="1"/>
</dbReference>
<dbReference type="GO" id="GO:0004190">
    <property type="term" value="F:aspartic-type endopeptidase activity"/>
    <property type="evidence" value="ECO:0007669"/>
    <property type="project" value="InterPro"/>
</dbReference>